<gene>
    <name evidence="3" type="ORF">F0562_018277</name>
</gene>
<dbReference type="Proteomes" id="UP000325577">
    <property type="component" value="Linkage Group LG9"/>
</dbReference>
<organism evidence="3 4">
    <name type="scientific">Nyssa sinensis</name>
    <dbReference type="NCBI Taxonomy" id="561372"/>
    <lineage>
        <taxon>Eukaryota</taxon>
        <taxon>Viridiplantae</taxon>
        <taxon>Streptophyta</taxon>
        <taxon>Embryophyta</taxon>
        <taxon>Tracheophyta</taxon>
        <taxon>Spermatophyta</taxon>
        <taxon>Magnoliopsida</taxon>
        <taxon>eudicotyledons</taxon>
        <taxon>Gunneridae</taxon>
        <taxon>Pentapetalae</taxon>
        <taxon>asterids</taxon>
        <taxon>Cornales</taxon>
        <taxon>Nyssaceae</taxon>
        <taxon>Nyssa</taxon>
    </lineage>
</organism>
<reference evidence="3 4" key="1">
    <citation type="submission" date="2019-09" db="EMBL/GenBank/DDBJ databases">
        <title>A chromosome-level genome assembly of the Chinese tupelo Nyssa sinensis.</title>
        <authorList>
            <person name="Yang X."/>
            <person name="Kang M."/>
            <person name="Yang Y."/>
            <person name="Xiong H."/>
            <person name="Wang M."/>
            <person name="Zhang Z."/>
            <person name="Wang Z."/>
            <person name="Wu H."/>
            <person name="Ma T."/>
            <person name="Liu J."/>
            <person name="Xi Z."/>
        </authorList>
    </citation>
    <scope>NUCLEOTIDE SEQUENCE [LARGE SCALE GENOMIC DNA]</scope>
    <source>
        <strain evidence="3">J267</strain>
        <tissue evidence="3">Leaf</tissue>
    </source>
</reference>
<keyword evidence="2" id="KW-0143">Chaperone</keyword>
<sequence length="72" mass="8087">MTSSMPYGTTVRTGEDSQRYLQALERQGRLLKENANVYKLIGPILVKQDLAEAEAKANANVCKRIDYISIEL</sequence>
<keyword evidence="4" id="KW-1185">Reference proteome</keyword>
<dbReference type="PANTHER" id="PTHR21431">
    <property type="entry name" value="PREFOLDIN SUBUNIT 6"/>
    <property type="match status" value="1"/>
</dbReference>
<evidence type="ECO:0000256" key="2">
    <source>
        <dbReference type="ARBA" id="ARBA00023186"/>
    </source>
</evidence>
<comment type="similarity">
    <text evidence="1">Belongs to the prefoldin subunit beta family.</text>
</comment>
<dbReference type="GO" id="GO:0006457">
    <property type="term" value="P:protein folding"/>
    <property type="evidence" value="ECO:0007669"/>
    <property type="project" value="TreeGrafter"/>
</dbReference>
<dbReference type="SUPFAM" id="SSF46579">
    <property type="entry name" value="Prefoldin"/>
    <property type="match status" value="1"/>
</dbReference>
<accession>A0A5J4ZB70</accession>
<dbReference type="Gene3D" id="1.10.287.370">
    <property type="match status" value="1"/>
</dbReference>
<dbReference type="GO" id="GO:0016272">
    <property type="term" value="C:prefoldin complex"/>
    <property type="evidence" value="ECO:0007669"/>
    <property type="project" value="TreeGrafter"/>
</dbReference>
<evidence type="ECO:0000313" key="3">
    <source>
        <dbReference type="EMBL" id="KAA8514936.1"/>
    </source>
</evidence>
<dbReference type="GO" id="GO:0005737">
    <property type="term" value="C:cytoplasm"/>
    <property type="evidence" value="ECO:0007669"/>
    <property type="project" value="TreeGrafter"/>
</dbReference>
<dbReference type="OrthoDB" id="248120at2759"/>
<dbReference type="GO" id="GO:0051131">
    <property type="term" value="P:chaperone-mediated protein complex assembly"/>
    <property type="evidence" value="ECO:0007669"/>
    <property type="project" value="TreeGrafter"/>
</dbReference>
<proteinExistence type="inferred from homology"/>
<evidence type="ECO:0000256" key="1">
    <source>
        <dbReference type="ARBA" id="ARBA00008045"/>
    </source>
</evidence>
<dbReference type="GO" id="GO:0009409">
    <property type="term" value="P:response to cold"/>
    <property type="evidence" value="ECO:0007669"/>
    <property type="project" value="UniProtKB-ARBA"/>
</dbReference>
<dbReference type="EMBL" id="CM018052">
    <property type="protein sequence ID" value="KAA8514936.1"/>
    <property type="molecule type" value="Genomic_DNA"/>
</dbReference>
<dbReference type="PANTHER" id="PTHR21431:SF0">
    <property type="entry name" value="PREFOLDIN SUBUNIT 6"/>
    <property type="match status" value="1"/>
</dbReference>
<dbReference type="InterPro" id="IPR009053">
    <property type="entry name" value="Prefoldin"/>
</dbReference>
<protein>
    <recommendedName>
        <fullName evidence="5">Prefoldin subunit 6</fullName>
    </recommendedName>
</protein>
<dbReference type="GO" id="GO:0051087">
    <property type="term" value="F:protein-folding chaperone binding"/>
    <property type="evidence" value="ECO:0007669"/>
    <property type="project" value="TreeGrafter"/>
</dbReference>
<evidence type="ECO:0008006" key="5">
    <source>
        <dbReference type="Google" id="ProtNLM"/>
    </source>
</evidence>
<evidence type="ECO:0000313" key="4">
    <source>
        <dbReference type="Proteomes" id="UP000325577"/>
    </source>
</evidence>
<dbReference type="AlphaFoldDB" id="A0A5J4ZB70"/>
<name>A0A5J4ZB70_9ASTE</name>